<feature type="compositionally biased region" description="Acidic residues" evidence="1">
    <location>
        <begin position="428"/>
        <end position="440"/>
    </location>
</feature>
<organism evidence="2 3">
    <name type="scientific">Trichoderma harzianum</name>
    <name type="common">Hypocrea lixii</name>
    <dbReference type="NCBI Taxonomy" id="5544"/>
    <lineage>
        <taxon>Eukaryota</taxon>
        <taxon>Fungi</taxon>
        <taxon>Dikarya</taxon>
        <taxon>Ascomycota</taxon>
        <taxon>Pezizomycotina</taxon>
        <taxon>Sordariomycetes</taxon>
        <taxon>Hypocreomycetidae</taxon>
        <taxon>Hypocreales</taxon>
        <taxon>Hypocreaceae</taxon>
        <taxon>Trichoderma</taxon>
    </lineage>
</organism>
<feature type="region of interest" description="Disordered" evidence="1">
    <location>
        <begin position="337"/>
        <end position="440"/>
    </location>
</feature>
<feature type="compositionally biased region" description="Low complexity" evidence="1">
    <location>
        <begin position="389"/>
        <end position="408"/>
    </location>
</feature>
<gene>
    <name evidence="2" type="ORF">THARTR1_04219</name>
</gene>
<sequence>MSTSTTADSSLCPHAYNTLEQPQHLALKMDLSASYRLGYMRDCIYRCYNVAQEDSQSKNPILHHWEMTSPGYNYHFCAVHRVYHCMATSSRVDQPCCGECAPAYYSQVPEVTWIRDNDYHFSFYSVPPEFMQMMTGGVVRGDARGPAVRLATIFPLPSDVPDHGSALEAVPRHDVTYRELGSNLMAHRRHPGLFLMRFIDYDGLPGWMLCGRGMTQDSFAHLAEAEHNGDNIMKSARLWACQQLGTTMPQDIRWILWSIYMLASKALSNPLPTEQEAWMWRSWLWYWYTKANELAAYYQMDISSPDEDWFNRPPSDVHPVSRPCNGEANGHVSAVQRDASTPSDHDNFMDQSFVASDSNGEDDASKDAASNMSGSATNQNHSESPGADSWSTESSSTETSSSETPSSEAAVRESSLSMTGLATTLASIDEDEDSEADADQ</sequence>
<proteinExistence type="predicted"/>
<accession>A0A2K0UD40</accession>
<dbReference type="OrthoDB" id="4864073at2759"/>
<dbReference type="Proteomes" id="UP000236290">
    <property type="component" value="Unassembled WGS sequence"/>
</dbReference>
<feature type="compositionally biased region" description="Polar residues" evidence="1">
    <location>
        <begin position="349"/>
        <end position="358"/>
    </location>
</feature>
<dbReference type="EMBL" id="MTYI01000052">
    <property type="protein sequence ID" value="PNP55695.1"/>
    <property type="molecule type" value="Genomic_DNA"/>
</dbReference>
<feature type="compositionally biased region" description="Polar residues" evidence="1">
    <location>
        <begin position="414"/>
        <end position="425"/>
    </location>
</feature>
<evidence type="ECO:0000313" key="3">
    <source>
        <dbReference type="Proteomes" id="UP000236290"/>
    </source>
</evidence>
<reference evidence="2 3" key="1">
    <citation type="submission" date="2017-02" db="EMBL/GenBank/DDBJ databases">
        <title>Genomes of Trichoderma spp. with biocontrol activity.</title>
        <authorList>
            <person name="Gardiner D."/>
            <person name="Kazan K."/>
            <person name="Vos C."/>
            <person name="Harvey P."/>
        </authorList>
    </citation>
    <scope>NUCLEOTIDE SEQUENCE [LARGE SCALE GENOMIC DNA]</scope>
    <source>
        <strain evidence="2 3">Tr1</strain>
    </source>
</reference>
<name>A0A2K0UD40_TRIHA</name>
<evidence type="ECO:0000313" key="2">
    <source>
        <dbReference type="EMBL" id="PNP55695.1"/>
    </source>
</evidence>
<protein>
    <submittedName>
        <fullName evidence="2">Uncharacterized protein</fullName>
    </submittedName>
</protein>
<feature type="compositionally biased region" description="Polar residues" evidence="1">
    <location>
        <begin position="368"/>
        <end position="383"/>
    </location>
</feature>
<dbReference type="AlphaFoldDB" id="A0A2K0UD40"/>
<comment type="caution">
    <text evidence="2">The sequence shown here is derived from an EMBL/GenBank/DDBJ whole genome shotgun (WGS) entry which is preliminary data.</text>
</comment>
<evidence type="ECO:0000256" key="1">
    <source>
        <dbReference type="SAM" id="MobiDB-lite"/>
    </source>
</evidence>